<dbReference type="AlphaFoldDB" id="A0A2K1I9W1"/>
<sequence length="74" mass="8592">MIFLSCCHLSHHESCIYSIPCSVLRWSIVYSPTDQPFASYLRDLRQSNNELVRWFVMLDTDEDSSYPCALTGEL</sequence>
<dbReference type="EnsemblPlants" id="Pp3c14_4170V3.1">
    <property type="protein sequence ID" value="PAC:32961161.CDS.1"/>
    <property type="gene ID" value="Pp3c14_4170"/>
</dbReference>
<dbReference type="EMBL" id="ABEU02000014">
    <property type="protein sequence ID" value="PNR40587.1"/>
    <property type="molecule type" value="Genomic_DNA"/>
</dbReference>
<dbReference type="Gramene" id="Pp3c14_4170V3.1">
    <property type="protein sequence ID" value="PAC:32961161.CDS.1"/>
    <property type="gene ID" value="Pp3c14_4170"/>
</dbReference>
<reference evidence="1 4" key="2">
    <citation type="journal article" date="2018" name="Plant J.">
        <title>The Physcomitrella patens chromosome-scale assembly reveals moss genome structure and evolution.</title>
        <authorList>
            <person name="Lang D."/>
            <person name="Ullrich K.K."/>
            <person name="Murat F."/>
            <person name="Fuchs J."/>
            <person name="Jenkins J."/>
            <person name="Haas F.B."/>
            <person name="Piednoel M."/>
            <person name="Gundlach H."/>
            <person name="Van Bel M."/>
            <person name="Meyberg R."/>
            <person name="Vives C."/>
            <person name="Morata J."/>
            <person name="Symeonidi A."/>
            <person name="Hiss M."/>
            <person name="Muchero W."/>
            <person name="Kamisugi Y."/>
            <person name="Saleh O."/>
            <person name="Blanc G."/>
            <person name="Decker E.L."/>
            <person name="van Gessel N."/>
            <person name="Grimwood J."/>
            <person name="Hayes R.D."/>
            <person name="Graham S.W."/>
            <person name="Gunter L.E."/>
            <person name="McDaniel S.F."/>
            <person name="Hoernstein S.N.W."/>
            <person name="Larsson A."/>
            <person name="Li F.W."/>
            <person name="Perroud P.F."/>
            <person name="Phillips J."/>
            <person name="Ranjan P."/>
            <person name="Rokshar D.S."/>
            <person name="Rothfels C.J."/>
            <person name="Schneider L."/>
            <person name="Shu S."/>
            <person name="Stevenson D.W."/>
            <person name="Thummler F."/>
            <person name="Tillich M."/>
            <person name="Villarreal Aguilar J.C."/>
            <person name="Widiez T."/>
            <person name="Wong G.K."/>
            <person name="Wymore A."/>
            <person name="Zhang Y."/>
            <person name="Zimmer A.D."/>
            <person name="Quatrano R.S."/>
            <person name="Mayer K.F.X."/>
            <person name="Goodstein D."/>
            <person name="Casacuberta J.M."/>
            <person name="Vandepoele K."/>
            <person name="Reski R."/>
            <person name="Cuming A.C."/>
            <person name="Tuskan G.A."/>
            <person name="Maumus F."/>
            <person name="Salse J."/>
            <person name="Schmutz J."/>
            <person name="Rensing S.A."/>
        </authorList>
    </citation>
    <scope>NUCLEOTIDE SEQUENCE [LARGE SCALE GENOMIC DNA]</scope>
    <source>
        <strain evidence="3 4">cv. Gransden 2004</strain>
    </source>
</reference>
<keyword evidence="4" id="KW-1185">Reference proteome</keyword>
<evidence type="ECO:0000313" key="3">
    <source>
        <dbReference type="EnsemblPlants" id="PAC:32961161.CDS.1"/>
    </source>
</evidence>
<evidence type="ECO:0000313" key="2">
    <source>
        <dbReference type="EMBL" id="PNR40587.1"/>
    </source>
</evidence>
<proteinExistence type="predicted"/>
<accession>A0A2K1I9W1</accession>
<dbReference type="PaxDb" id="3218-PP1S126_116V6.1"/>
<dbReference type="Proteomes" id="UP000006727">
    <property type="component" value="Chromosome 14"/>
</dbReference>
<name>A0A2K1I9W1_PHYPA</name>
<reference evidence="1 4" key="1">
    <citation type="journal article" date="2008" name="Science">
        <title>The Physcomitrella genome reveals evolutionary insights into the conquest of land by plants.</title>
        <authorList>
            <person name="Rensing S."/>
            <person name="Lang D."/>
            <person name="Zimmer A."/>
            <person name="Terry A."/>
            <person name="Salamov A."/>
            <person name="Shapiro H."/>
            <person name="Nishiyama T."/>
            <person name="Perroud P.-F."/>
            <person name="Lindquist E."/>
            <person name="Kamisugi Y."/>
            <person name="Tanahashi T."/>
            <person name="Sakakibara K."/>
            <person name="Fujita T."/>
            <person name="Oishi K."/>
            <person name="Shin-I T."/>
            <person name="Kuroki Y."/>
            <person name="Toyoda A."/>
            <person name="Suzuki Y."/>
            <person name="Hashimoto A."/>
            <person name="Yamaguchi K."/>
            <person name="Sugano A."/>
            <person name="Kohara Y."/>
            <person name="Fujiyama A."/>
            <person name="Anterola A."/>
            <person name="Aoki S."/>
            <person name="Ashton N."/>
            <person name="Barbazuk W.B."/>
            <person name="Barker E."/>
            <person name="Bennetzen J."/>
            <person name="Bezanilla M."/>
            <person name="Blankenship R."/>
            <person name="Cho S.H."/>
            <person name="Dutcher S."/>
            <person name="Estelle M."/>
            <person name="Fawcett J.A."/>
            <person name="Gundlach H."/>
            <person name="Hanada K."/>
            <person name="Heyl A."/>
            <person name="Hicks K.A."/>
            <person name="Hugh J."/>
            <person name="Lohr M."/>
            <person name="Mayer K."/>
            <person name="Melkozernov A."/>
            <person name="Murata T."/>
            <person name="Nelson D."/>
            <person name="Pils B."/>
            <person name="Prigge M."/>
            <person name="Reiss B."/>
            <person name="Renner T."/>
            <person name="Rombauts S."/>
            <person name="Rushton P."/>
            <person name="Sanderfoot A."/>
            <person name="Schween G."/>
            <person name="Shiu S.-H."/>
            <person name="Stueber K."/>
            <person name="Theodoulou F.L."/>
            <person name="Tu H."/>
            <person name="Van de Peer Y."/>
            <person name="Verrier P.J."/>
            <person name="Waters E."/>
            <person name="Wood A."/>
            <person name="Yang L."/>
            <person name="Cove D."/>
            <person name="Cuming A."/>
            <person name="Hasebe M."/>
            <person name="Lucas S."/>
            <person name="Mishler D.B."/>
            <person name="Reski R."/>
            <person name="Grigoriev I."/>
            <person name="Quatrano R.S."/>
            <person name="Boore J.L."/>
        </authorList>
    </citation>
    <scope>NUCLEOTIDE SEQUENCE [LARGE SCALE GENOMIC DNA]</scope>
    <source>
        <strain evidence="3 4">cv. Gransden 2004</strain>
    </source>
</reference>
<dbReference type="Gramene" id="Pp3c14_4170V3.2">
    <property type="protein sequence ID" value="PAC:32961162.CDS.1"/>
    <property type="gene ID" value="Pp3c14_4170"/>
</dbReference>
<organism evidence="1">
    <name type="scientific">Physcomitrium patens</name>
    <name type="common">Spreading-leaved earth moss</name>
    <name type="synonym">Physcomitrella patens</name>
    <dbReference type="NCBI Taxonomy" id="3218"/>
    <lineage>
        <taxon>Eukaryota</taxon>
        <taxon>Viridiplantae</taxon>
        <taxon>Streptophyta</taxon>
        <taxon>Embryophyta</taxon>
        <taxon>Bryophyta</taxon>
        <taxon>Bryophytina</taxon>
        <taxon>Bryopsida</taxon>
        <taxon>Funariidae</taxon>
        <taxon>Funariales</taxon>
        <taxon>Funariaceae</taxon>
        <taxon>Physcomitrium</taxon>
    </lineage>
</organism>
<dbReference type="EMBL" id="ABEU02000134">
    <property type="protein sequence ID" value="PNR26054.1"/>
    <property type="molecule type" value="Genomic_DNA"/>
</dbReference>
<dbReference type="InParanoid" id="A0A2K1I9W1"/>
<dbReference type="EnsemblPlants" id="Pp3c14_4170V3.2">
    <property type="protein sequence ID" value="PAC:32961162.CDS.1"/>
    <property type="gene ID" value="Pp3c14_4170"/>
</dbReference>
<reference evidence="3" key="3">
    <citation type="submission" date="2020-12" db="UniProtKB">
        <authorList>
            <consortium name="EnsemblPlants"/>
        </authorList>
    </citation>
    <scope>IDENTIFICATION</scope>
</reference>
<gene>
    <name evidence="2" type="ORF">PHYPA_017990</name>
    <name evidence="1" type="ORF">PHYPA_031178</name>
</gene>
<evidence type="ECO:0000313" key="1">
    <source>
        <dbReference type="EMBL" id="PNR26054.1"/>
    </source>
</evidence>
<evidence type="ECO:0000313" key="4">
    <source>
        <dbReference type="Proteomes" id="UP000006727"/>
    </source>
</evidence>
<protein>
    <submittedName>
        <fullName evidence="1 3">Uncharacterized protein</fullName>
    </submittedName>
</protein>